<dbReference type="RefSeq" id="WP_177177447.1">
    <property type="nucleotide sequence ID" value="NZ_FNZK01000002.1"/>
</dbReference>
<accession>A0A1H6UWW2</accession>
<reference evidence="1 2" key="1">
    <citation type="submission" date="2016-10" db="EMBL/GenBank/DDBJ databases">
        <authorList>
            <person name="de Groot N.N."/>
        </authorList>
    </citation>
    <scope>NUCLEOTIDE SEQUENCE [LARGE SCALE GENOMIC DNA]</scope>
    <source>
        <strain evidence="1 2">DSM 2179</strain>
    </source>
</reference>
<gene>
    <name evidence="1" type="ORF">SAMN05660742_10285</name>
</gene>
<sequence>MMMKNVFDSLAATKEQEILVGLDLRKYSSEYFHASEKVITYQDKIKNALPLDLQETLEQLDDEYNCMMLSGMDVYYRQGFSDAVRLIMETMSWSPTRS</sequence>
<evidence type="ECO:0000313" key="1">
    <source>
        <dbReference type="EMBL" id="SEI96156.1"/>
    </source>
</evidence>
<protein>
    <submittedName>
        <fullName evidence="1">Uncharacterized protein</fullName>
    </submittedName>
</protein>
<dbReference type="EMBL" id="FNZK01000002">
    <property type="protein sequence ID" value="SEI96156.1"/>
    <property type="molecule type" value="Genomic_DNA"/>
</dbReference>
<dbReference type="AlphaFoldDB" id="A0A1H6UWW2"/>
<evidence type="ECO:0000313" key="2">
    <source>
        <dbReference type="Proteomes" id="UP000199662"/>
    </source>
</evidence>
<proteinExistence type="predicted"/>
<dbReference type="Proteomes" id="UP000199662">
    <property type="component" value="Unassembled WGS sequence"/>
</dbReference>
<keyword evidence="2" id="KW-1185">Reference proteome</keyword>
<name>A0A1H6UWW2_9FIRM</name>
<organism evidence="1 2">
    <name type="scientific">Propionispira arboris</name>
    <dbReference type="NCBI Taxonomy" id="84035"/>
    <lineage>
        <taxon>Bacteria</taxon>
        <taxon>Bacillati</taxon>
        <taxon>Bacillota</taxon>
        <taxon>Negativicutes</taxon>
        <taxon>Selenomonadales</taxon>
        <taxon>Selenomonadaceae</taxon>
        <taxon>Propionispira</taxon>
    </lineage>
</organism>